<organism evidence="1 2">
    <name type="scientific">Aureobasidium vineae</name>
    <dbReference type="NCBI Taxonomy" id="2773715"/>
    <lineage>
        <taxon>Eukaryota</taxon>
        <taxon>Fungi</taxon>
        <taxon>Dikarya</taxon>
        <taxon>Ascomycota</taxon>
        <taxon>Pezizomycotina</taxon>
        <taxon>Dothideomycetes</taxon>
        <taxon>Dothideomycetidae</taxon>
        <taxon>Dothideales</taxon>
        <taxon>Saccotheciaceae</taxon>
        <taxon>Aureobasidium</taxon>
    </lineage>
</organism>
<evidence type="ECO:0000313" key="1">
    <source>
        <dbReference type="EMBL" id="CAD0096541.1"/>
    </source>
</evidence>
<keyword evidence="2" id="KW-1185">Reference proteome</keyword>
<gene>
    <name evidence="1" type="ORF">AWRI4619_LOCUS9330</name>
</gene>
<protein>
    <submittedName>
        <fullName evidence="1">Uncharacterized protein</fullName>
    </submittedName>
</protein>
<comment type="caution">
    <text evidence="1">The sequence shown here is derived from an EMBL/GenBank/DDBJ whole genome shotgun (WGS) entry which is preliminary data.</text>
</comment>
<reference evidence="1" key="1">
    <citation type="submission" date="2020-06" db="EMBL/GenBank/DDBJ databases">
        <authorList>
            <person name="Onetto C."/>
        </authorList>
    </citation>
    <scope>NUCLEOTIDE SEQUENCE</scope>
</reference>
<dbReference type="AlphaFoldDB" id="A0A9N8PJS2"/>
<accession>A0A9N8PJS2</accession>
<proteinExistence type="predicted"/>
<dbReference type="Proteomes" id="UP000716446">
    <property type="component" value="Unassembled WGS sequence"/>
</dbReference>
<evidence type="ECO:0000313" key="2">
    <source>
        <dbReference type="Proteomes" id="UP000716446"/>
    </source>
</evidence>
<dbReference type="EMBL" id="CAIJEN010000017">
    <property type="protein sequence ID" value="CAD0096541.1"/>
    <property type="molecule type" value="Genomic_DNA"/>
</dbReference>
<sequence length="185" mass="21467">MEAETNSAIEHHKKPTLAHFSIEDLSPTDWQAEHERMRAALGDEAYLTLRRSELKEKMDSIIELINAGQWQLPPVTGSQQPDRIGVANREFRVGVSQGVPEEVTEAMFAMLDDLHEDYEIPEEWLEFEVSEEELDREERQTYMDWVQREEEQRLKVLNGKLSVRDIGIECLLPEKQEAGMGETRE</sequence>
<name>A0A9N8PJS2_9PEZI</name>